<dbReference type="OrthoDB" id="5522622at2759"/>
<organism evidence="1 2">
    <name type="scientific">Coemansia reversa (strain ATCC 12441 / NRRL 1564)</name>
    <dbReference type="NCBI Taxonomy" id="763665"/>
    <lineage>
        <taxon>Eukaryota</taxon>
        <taxon>Fungi</taxon>
        <taxon>Fungi incertae sedis</taxon>
        <taxon>Zoopagomycota</taxon>
        <taxon>Kickxellomycotina</taxon>
        <taxon>Kickxellomycetes</taxon>
        <taxon>Kickxellales</taxon>
        <taxon>Kickxellaceae</taxon>
        <taxon>Coemansia</taxon>
    </lineage>
</organism>
<evidence type="ECO:0000313" key="1">
    <source>
        <dbReference type="EMBL" id="PIA13855.1"/>
    </source>
</evidence>
<name>A0A2G5B4C6_COERN</name>
<sequence length="411" mass="45877">MLEDVAHSSSLCHVKNIYLSIDILELLDLSNNDLRLMSTLHNYGKLTGVRSTEIFFEHDSDKSTTSFNQKSNSILTAATIKMLKKIEIFAITLHNFMPNVKRISVDKAFFDGRIGDGQLHIGVIISLIFNQICPEYGPISSISMTIDRFSTAGPGDIALQKIILFNARLEQDAEIIRRNSNTLEVLTICGEHYTDAISEILGYDGVSFHITYSQLKHLQLDVSVPAHSQPPPEPRKPLALDPFPRLVTLIYHGVFPLHSLLAMNEISPHIRHLEVIMDSKLVWLSSQNQVLGSRSLANIDYLSLTWSLEAFNNHFSAAVLKFKRSPRKAAEFTVLLTDVIGSITRVCIIPESEFAKKVSANIVFALFNLSCLAGGSKKRANITAMLGFAALLDVTVLVYCTTTRDLFTYYM</sequence>
<dbReference type="AlphaFoldDB" id="A0A2G5B4C6"/>
<keyword evidence="2" id="KW-1185">Reference proteome</keyword>
<protein>
    <submittedName>
        <fullName evidence="1">Uncharacterized protein</fullName>
    </submittedName>
</protein>
<evidence type="ECO:0000313" key="2">
    <source>
        <dbReference type="Proteomes" id="UP000242474"/>
    </source>
</evidence>
<proteinExistence type="predicted"/>
<gene>
    <name evidence="1" type="ORF">COEREDRAFT_99273</name>
</gene>
<reference evidence="1 2" key="1">
    <citation type="journal article" date="2015" name="Genome Biol. Evol.">
        <title>Phylogenomic analyses indicate that early fungi evolved digesting cell walls of algal ancestors of land plants.</title>
        <authorList>
            <person name="Chang Y."/>
            <person name="Wang S."/>
            <person name="Sekimoto S."/>
            <person name="Aerts A.L."/>
            <person name="Choi C."/>
            <person name="Clum A."/>
            <person name="LaButti K.M."/>
            <person name="Lindquist E.A."/>
            <person name="Yee Ngan C."/>
            <person name="Ohm R.A."/>
            <person name="Salamov A.A."/>
            <person name="Grigoriev I.V."/>
            <person name="Spatafora J.W."/>
            <person name="Berbee M.L."/>
        </authorList>
    </citation>
    <scope>NUCLEOTIDE SEQUENCE [LARGE SCALE GENOMIC DNA]</scope>
    <source>
        <strain evidence="1 2">NRRL 1564</strain>
    </source>
</reference>
<dbReference type="EMBL" id="KZ303525">
    <property type="protein sequence ID" value="PIA13855.1"/>
    <property type="molecule type" value="Genomic_DNA"/>
</dbReference>
<dbReference type="Proteomes" id="UP000242474">
    <property type="component" value="Unassembled WGS sequence"/>
</dbReference>
<accession>A0A2G5B4C6</accession>